<accession>A0A0H5DQC7</accession>
<evidence type="ECO:0008006" key="3">
    <source>
        <dbReference type="Google" id="ProtNLM"/>
    </source>
</evidence>
<dbReference type="OrthoDB" id="22636at2"/>
<dbReference type="InterPro" id="IPR036770">
    <property type="entry name" value="Ankyrin_rpt-contain_sf"/>
</dbReference>
<keyword evidence="2" id="KW-1185">Reference proteome</keyword>
<dbReference type="AlphaFoldDB" id="A0A0H5DQC7"/>
<dbReference type="Proteomes" id="UP000220251">
    <property type="component" value="Unassembled WGS sequence"/>
</dbReference>
<evidence type="ECO:0000313" key="2">
    <source>
        <dbReference type="Proteomes" id="UP000220251"/>
    </source>
</evidence>
<name>A0A0H5DQC7_9BACT</name>
<organism evidence="1 2">
    <name type="scientific">Estrella lausannensis</name>
    <dbReference type="NCBI Taxonomy" id="483423"/>
    <lineage>
        <taxon>Bacteria</taxon>
        <taxon>Pseudomonadati</taxon>
        <taxon>Chlamydiota</taxon>
        <taxon>Chlamydiia</taxon>
        <taxon>Parachlamydiales</taxon>
        <taxon>Candidatus Criblamydiaceae</taxon>
        <taxon>Estrella</taxon>
    </lineage>
</organism>
<gene>
    <name evidence="1" type="ORF">ELAC_1381</name>
</gene>
<protein>
    <recommendedName>
        <fullName evidence="3">Ankyrin repeat-containing protein</fullName>
    </recommendedName>
</protein>
<dbReference type="RefSeq" id="WP_098038582.1">
    <property type="nucleotide sequence ID" value="NZ_CWGJ01000019.1"/>
</dbReference>
<reference evidence="2" key="1">
    <citation type="submission" date="2015-06" db="EMBL/GenBank/DDBJ databases">
        <authorList>
            <person name="Bertelli C."/>
        </authorList>
    </citation>
    <scope>NUCLEOTIDE SEQUENCE [LARGE SCALE GENOMIC DNA]</scope>
    <source>
        <strain evidence="2">CRIB-30</strain>
    </source>
</reference>
<dbReference type="SUPFAM" id="SSF48403">
    <property type="entry name" value="Ankyrin repeat"/>
    <property type="match status" value="1"/>
</dbReference>
<proteinExistence type="predicted"/>
<dbReference type="EMBL" id="CWGJ01000019">
    <property type="protein sequence ID" value="CRX38717.1"/>
    <property type="molecule type" value="Genomic_DNA"/>
</dbReference>
<evidence type="ECO:0000313" key="1">
    <source>
        <dbReference type="EMBL" id="CRX38717.1"/>
    </source>
</evidence>
<sequence>MCYPYSSLIAPTEATGSMPVCPVFRRYPPSEDISVRLTAAIESRDFESALALIETDSHLIWLRNLGSKNPLHALANSPFSVEQIMVLSTHLLKIGYDPFIKNQEGFDYVCLLLIQGTLPVHALFGIIREILGWHTLLPESFLPIYHLLVESPAYAQSQKHELAALICSLTSDKITCGLIDAVFRSLFCTHKRNIGFSIQIAFDILLKRNLINQFKINDYQDHIGRNLIHRVLLDDTSDAISKYDAIRSLVFHGADINHTDIKGRFPLLLSMKMPIPFKDKKYLAEALLQMGAKQHVVFQGTTEPAFSGLFKKSLATESKDELSCLSVLLTGKDYYSEYFHLSLLGNLFGCDVQWELDGFSTTIIGLSIYERQISAWLEREASDFYRTLPDSTSPLYGAFCEEVRSLADDSCPISESSALFEEIKEALMEAQRVLSTAFTLGRHGRGPLLEAINSPSTVGFVATLAVDKENYHDIGLLFKDSTVYLCNKGFGSLQHGISEHPFPNPNKKARLIFDLTSGKNLLEIIGRHFPERSLFIKNDSIMILSQHQQIANNCPVTSFSSLELAILYTELCKAYPENFKKAEYIARAISATHRNHRQLIALNQYLSHHSSPGAVPSHSELLLNLFGKSLLSNKKWAVAKTIEDWAQKHSTALADCIHFAIGTVAASKSP</sequence>